<protein>
    <submittedName>
        <fullName evidence="1">Uncharacterized protein</fullName>
    </submittedName>
</protein>
<evidence type="ECO:0000313" key="1">
    <source>
        <dbReference type="EMBL" id="KAI3801747.1"/>
    </source>
</evidence>
<name>A0ACB9I3V6_9ASTR</name>
<organism evidence="1 2">
    <name type="scientific">Smallanthus sonchifolius</name>
    <dbReference type="NCBI Taxonomy" id="185202"/>
    <lineage>
        <taxon>Eukaryota</taxon>
        <taxon>Viridiplantae</taxon>
        <taxon>Streptophyta</taxon>
        <taxon>Embryophyta</taxon>
        <taxon>Tracheophyta</taxon>
        <taxon>Spermatophyta</taxon>
        <taxon>Magnoliopsida</taxon>
        <taxon>eudicotyledons</taxon>
        <taxon>Gunneridae</taxon>
        <taxon>Pentapetalae</taxon>
        <taxon>asterids</taxon>
        <taxon>campanulids</taxon>
        <taxon>Asterales</taxon>
        <taxon>Asteraceae</taxon>
        <taxon>Asteroideae</taxon>
        <taxon>Heliantheae alliance</taxon>
        <taxon>Millerieae</taxon>
        <taxon>Smallanthus</taxon>
    </lineage>
</organism>
<reference evidence="2" key="1">
    <citation type="journal article" date="2022" name="Mol. Ecol. Resour.">
        <title>The genomes of chicory, endive, great burdock and yacon provide insights into Asteraceae palaeo-polyploidization history and plant inulin production.</title>
        <authorList>
            <person name="Fan W."/>
            <person name="Wang S."/>
            <person name="Wang H."/>
            <person name="Wang A."/>
            <person name="Jiang F."/>
            <person name="Liu H."/>
            <person name="Zhao H."/>
            <person name="Xu D."/>
            <person name="Zhang Y."/>
        </authorList>
    </citation>
    <scope>NUCLEOTIDE SEQUENCE [LARGE SCALE GENOMIC DNA]</scope>
    <source>
        <strain evidence="2">cv. Yunnan</strain>
    </source>
</reference>
<accession>A0ACB9I3V6</accession>
<reference evidence="1 2" key="2">
    <citation type="journal article" date="2022" name="Mol. Ecol. Resour.">
        <title>The genomes of chicory, endive, great burdock and yacon provide insights into Asteraceae paleo-polyploidization history and plant inulin production.</title>
        <authorList>
            <person name="Fan W."/>
            <person name="Wang S."/>
            <person name="Wang H."/>
            <person name="Wang A."/>
            <person name="Jiang F."/>
            <person name="Liu H."/>
            <person name="Zhao H."/>
            <person name="Xu D."/>
            <person name="Zhang Y."/>
        </authorList>
    </citation>
    <scope>NUCLEOTIDE SEQUENCE [LARGE SCALE GENOMIC DNA]</scope>
    <source>
        <strain evidence="2">cv. Yunnan</strain>
        <tissue evidence="1">Leaves</tissue>
    </source>
</reference>
<evidence type="ECO:0000313" key="2">
    <source>
        <dbReference type="Proteomes" id="UP001056120"/>
    </source>
</evidence>
<gene>
    <name evidence="1" type="ORF">L1987_29861</name>
</gene>
<dbReference type="Proteomes" id="UP001056120">
    <property type="component" value="Linkage Group LG10"/>
</dbReference>
<sequence>MNGLANSPSGYFRLDINSDSLHSHHPGPILHTFLLSFTQVLKAISTRKFLFGYYQHTSSTNVLQKDLRY</sequence>
<comment type="caution">
    <text evidence="1">The sequence shown here is derived from an EMBL/GenBank/DDBJ whole genome shotgun (WGS) entry which is preliminary data.</text>
</comment>
<keyword evidence="2" id="KW-1185">Reference proteome</keyword>
<dbReference type="EMBL" id="CM042027">
    <property type="protein sequence ID" value="KAI3801747.1"/>
    <property type="molecule type" value="Genomic_DNA"/>
</dbReference>
<proteinExistence type="predicted"/>